<gene>
    <name evidence="3" type="ORF">EKO27_g5505</name>
</gene>
<organism evidence="3 4">
    <name type="scientific">Xylaria grammica</name>
    <dbReference type="NCBI Taxonomy" id="363999"/>
    <lineage>
        <taxon>Eukaryota</taxon>
        <taxon>Fungi</taxon>
        <taxon>Dikarya</taxon>
        <taxon>Ascomycota</taxon>
        <taxon>Pezizomycotina</taxon>
        <taxon>Sordariomycetes</taxon>
        <taxon>Xylariomycetidae</taxon>
        <taxon>Xylariales</taxon>
        <taxon>Xylariaceae</taxon>
        <taxon>Xylaria</taxon>
    </lineage>
</organism>
<keyword evidence="2" id="KW-1133">Transmembrane helix</keyword>
<feature type="region of interest" description="Disordered" evidence="1">
    <location>
        <begin position="975"/>
        <end position="1002"/>
    </location>
</feature>
<evidence type="ECO:0000256" key="2">
    <source>
        <dbReference type="SAM" id="Phobius"/>
    </source>
</evidence>
<keyword evidence="4" id="KW-1185">Reference proteome</keyword>
<evidence type="ECO:0000313" key="4">
    <source>
        <dbReference type="Proteomes" id="UP000286045"/>
    </source>
</evidence>
<dbReference type="Proteomes" id="UP000286045">
    <property type="component" value="Unassembled WGS sequence"/>
</dbReference>
<dbReference type="EMBL" id="RYZI01000147">
    <property type="protein sequence ID" value="RWA09603.1"/>
    <property type="molecule type" value="Genomic_DNA"/>
</dbReference>
<feature type="transmembrane region" description="Helical" evidence="2">
    <location>
        <begin position="1084"/>
        <end position="1105"/>
    </location>
</feature>
<name>A0A439D5D2_9PEZI</name>
<reference evidence="3 4" key="1">
    <citation type="submission" date="2018-12" db="EMBL/GenBank/DDBJ databases">
        <title>Draft genome sequence of Xylaria grammica IHI A82.</title>
        <authorList>
            <person name="Buettner E."/>
            <person name="Kellner H."/>
        </authorList>
    </citation>
    <scope>NUCLEOTIDE SEQUENCE [LARGE SCALE GENOMIC DNA]</scope>
    <source>
        <strain evidence="3 4">IHI A82</strain>
    </source>
</reference>
<keyword evidence="2" id="KW-0472">Membrane</keyword>
<keyword evidence="2" id="KW-0812">Transmembrane</keyword>
<comment type="caution">
    <text evidence="3">The sequence shown here is derived from an EMBL/GenBank/DDBJ whole genome shotgun (WGS) entry which is preliminary data.</text>
</comment>
<feature type="region of interest" description="Disordered" evidence="1">
    <location>
        <begin position="1198"/>
        <end position="1227"/>
    </location>
</feature>
<protein>
    <submittedName>
        <fullName evidence="3">Uncharacterized protein</fullName>
    </submittedName>
</protein>
<evidence type="ECO:0000256" key="1">
    <source>
        <dbReference type="SAM" id="MobiDB-lite"/>
    </source>
</evidence>
<feature type="compositionally biased region" description="Polar residues" evidence="1">
    <location>
        <begin position="1215"/>
        <end position="1227"/>
    </location>
</feature>
<evidence type="ECO:0000313" key="3">
    <source>
        <dbReference type="EMBL" id="RWA09603.1"/>
    </source>
</evidence>
<accession>A0A439D5D2</accession>
<feature type="transmembrane region" description="Helical" evidence="2">
    <location>
        <begin position="1021"/>
        <end position="1039"/>
    </location>
</feature>
<proteinExistence type="predicted"/>
<feature type="transmembrane region" description="Helical" evidence="2">
    <location>
        <begin position="1051"/>
        <end position="1072"/>
    </location>
</feature>
<sequence length="1308" mass="144822">MPSQDELETAFKGCPLVLGTSILLANGEACSVESLTASHRLHAGPVGSQEMEISESSTYCIVHRAEVELVGFNGESPFAAPGQPFVTSTGLRAVDPKAALATNPFLRIGKLAVGHVIYRRVGEVYKHITIRSIEKTKAEEQEVYSVFLTSSQKHYHANGYLVSQHVAEHTLQHAVEYVRRVPESQRLSLLSGFKELYTTFAHHDRETIKARLDLEIHDAKVVSPAQRKNKGVPLDQLQRRYELIAHNPARIPKHYHLPSIDVIDGCMVVDDEVQLRSSHNHHDRTFKWTRKITNSETVEHGMVRVYPDGLSGHGTVFVTSESDPTRLRKDHVHTFDIRAKPVMGAQSGGRYVPLDNYKLTVDRLPTLNHIQEAINAKFKKDLDELYRVEFARLEDNTSRATVQFHRASTIPLISDSGDDVRTFDIRFPDLGLKNTLPVLFEEFYIDIDIFDDFSYGALYEFDPEMRGGKGTRHLIRAEYIDSQGYFQQLRAKVSQAFSEVHGPSKRAVHPHVSSPCKITDELVAYKAPDLSLLVNFPKYNEDTVHSTVQNLIQTMMYYHMNQDDRMQFTTRSKPTNLPSVLADNLPARLKDFFHDKYAPAFLCRSIESFDKYSSKFTAKEKSRLWYWWEGNGDKCLARSQEYNDINGLASREAMKLLYGPDLAPFFESAEGPDYWAAALSEKLSGTRLMHSWLTNTIQNGGNVINKACMLMDVLSPSRDFADQWFENIVAYAGESGINYPYIDEERDVAGQWLQNSLNELIVKVLLDDASMSSDVKDALLEDIVAFEKENNMNQNDTAINRAANIVQKQSVFIVEAKSWFTAVGKGLSKALQGTRLYQWLGTAFDKIVARVSKFLPGTKFLKGMTTVCMAAFYIGQIATNVMGLISNWGKLGDDDRAIVVLETLKIVTEGIGYALDSFKNFKDNQITSAAGQLDVEALNQGTSRALGESGQGLGKMSEDVNGVGGFHESVADHVGAGGQTPARPSGEETWNEKVSDPVSDLPPGGKPAAKEFNLSGTILKALNIALGIGVAVAMTFALVRQWGKLTPVGKAINIIAIITQVVTVILDIATLVGEFTTVAFSSALPIAGAILVVIGIVSMIASYFLDLYKVDAPTDPVDTYIEKKGAPLLALFDDAPEPKLAYAISTTRVPPGKVTSIEIVAMNLSKEEVSLTNTRISLLSGDDDTCLFAADDKIVLVPDDDPSRDTENHTYVAPNKTTDANLQPPSKLGTTSSYYQYDLRLAGPKKVGEDALQALVLKPAEKIRSVWKAKINKQGPDSNSNSSRVSIVELSGNDKSHVEFTLVRNLFQ</sequence>